<dbReference type="Gene3D" id="2.40.160.20">
    <property type="match status" value="1"/>
</dbReference>
<proteinExistence type="predicted"/>
<keyword evidence="5" id="KW-1185">Reference proteome</keyword>
<dbReference type="Proteomes" id="UP000649829">
    <property type="component" value="Unassembled WGS sequence"/>
</dbReference>
<feature type="domain" description="Outer membrane protein beta-barrel" evidence="3">
    <location>
        <begin position="13"/>
        <end position="172"/>
    </location>
</feature>
<dbReference type="Pfam" id="PF13505">
    <property type="entry name" value="OMP_b-brl"/>
    <property type="match status" value="1"/>
</dbReference>
<feature type="chain" id="PRO_5037203221" evidence="2">
    <location>
        <begin position="25"/>
        <end position="172"/>
    </location>
</feature>
<evidence type="ECO:0000259" key="3">
    <source>
        <dbReference type="Pfam" id="PF13505"/>
    </source>
</evidence>
<keyword evidence="1 2" id="KW-0732">Signal</keyword>
<dbReference type="SUPFAM" id="SSF56925">
    <property type="entry name" value="OMPA-like"/>
    <property type="match status" value="1"/>
</dbReference>
<evidence type="ECO:0000256" key="2">
    <source>
        <dbReference type="SAM" id="SignalP"/>
    </source>
</evidence>
<dbReference type="RefSeq" id="WP_169739204.1">
    <property type="nucleotide sequence ID" value="NZ_BMLF01000002.1"/>
</dbReference>
<comment type="caution">
    <text evidence="4">The sequence shown here is derived from an EMBL/GenBank/DDBJ whole genome shotgun (WGS) entry which is preliminary data.</text>
</comment>
<accession>A0A917SX19</accession>
<organism evidence="4 5">
    <name type="scientific">Pseudooceanicola nanhaiensis</name>
    <dbReference type="NCBI Taxonomy" id="375761"/>
    <lineage>
        <taxon>Bacteria</taxon>
        <taxon>Pseudomonadati</taxon>
        <taxon>Pseudomonadota</taxon>
        <taxon>Alphaproteobacteria</taxon>
        <taxon>Rhodobacterales</taxon>
        <taxon>Paracoccaceae</taxon>
        <taxon>Pseudooceanicola</taxon>
    </lineage>
</organism>
<gene>
    <name evidence="4" type="ORF">GCM10011534_23220</name>
</gene>
<reference evidence="4" key="2">
    <citation type="submission" date="2020-09" db="EMBL/GenBank/DDBJ databases">
        <authorList>
            <person name="Sun Q."/>
            <person name="Zhou Y."/>
        </authorList>
    </citation>
    <scope>NUCLEOTIDE SEQUENCE</scope>
    <source>
        <strain evidence="4">CGMCC 1.6293</strain>
    </source>
</reference>
<sequence>MKRFFRLPTSGSAALLLLPSISIADPLSEADWSGTYFGGNLDFHRGVPDGSGLISVHAGIDRAMGNTVLGGEVEVSDADAGAPGGTIDWMTRGKLRAGMAYGRTLFYATAGGVRAESSTGPEYGLLAGAGVEYRLIGRWTVGGEVLTHHFPNFDGAESYDVQTVSARVSFRF</sequence>
<dbReference type="InterPro" id="IPR027385">
    <property type="entry name" value="Beta-barrel_OMP"/>
</dbReference>
<evidence type="ECO:0000313" key="4">
    <source>
        <dbReference type="EMBL" id="GGM00761.1"/>
    </source>
</evidence>
<protein>
    <submittedName>
        <fullName evidence="4">Membrane protein</fullName>
    </submittedName>
</protein>
<dbReference type="AlphaFoldDB" id="A0A917SX19"/>
<dbReference type="EMBL" id="BMLF01000002">
    <property type="protein sequence ID" value="GGM00761.1"/>
    <property type="molecule type" value="Genomic_DNA"/>
</dbReference>
<dbReference type="InterPro" id="IPR011250">
    <property type="entry name" value="OMP/PagP_B-barrel"/>
</dbReference>
<reference evidence="4" key="1">
    <citation type="journal article" date="2014" name="Int. J. Syst. Evol. Microbiol.">
        <title>Complete genome sequence of Corynebacterium casei LMG S-19264T (=DSM 44701T), isolated from a smear-ripened cheese.</title>
        <authorList>
            <consortium name="US DOE Joint Genome Institute (JGI-PGF)"/>
            <person name="Walter F."/>
            <person name="Albersmeier A."/>
            <person name="Kalinowski J."/>
            <person name="Ruckert C."/>
        </authorList>
    </citation>
    <scope>NUCLEOTIDE SEQUENCE</scope>
    <source>
        <strain evidence="4">CGMCC 1.6293</strain>
    </source>
</reference>
<feature type="signal peptide" evidence="2">
    <location>
        <begin position="1"/>
        <end position="24"/>
    </location>
</feature>
<evidence type="ECO:0000313" key="5">
    <source>
        <dbReference type="Proteomes" id="UP000649829"/>
    </source>
</evidence>
<evidence type="ECO:0000256" key="1">
    <source>
        <dbReference type="ARBA" id="ARBA00022729"/>
    </source>
</evidence>
<name>A0A917SX19_9RHOB</name>